<evidence type="ECO:0000259" key="1">
    <source>
        <dbReference type="Pfam" id="PF18883"/>
    </source>
</evidence>
<comment type="caution">
    <text evidence="2">The sequence shown here is derived from an EMBL/GenBank/DDBJ whole genome shotgun (WGS) entry which is preliminary data.</text>
</comment>
<accession>A0ABV0BHC8</accession>
<evidence type="ECO:0000313" key="3">
    <source>
        <dbReference type="Proteomes" id="UP001418637"/>
    </source>
</evidence>
<evidence type="ECO:0000313" key="2">
    <source>
        <dbReference type="EMBL" id="MEN3930299.1"/>
    </source>
</evidence>
<gene>
    <name evidence="2" type="ORF">WJT86_04390</name>
</gene>
<dbReference type="InterPro" id="IPR012332">
    <property type="entry name" value="Autotransporter_pectin_lyase_C"/>
</dbReference>
<dbReference type="Gene3D" id="2.160.20.20">
    <property type="match status" value="1"/>
</dbReference>
<dbReference type="InterPro" id="IPR011050">
    <property type="entry name" value="Pectin_lyase_fold/virulence"/>
</dbReference>
<sequence>MTRKLVPKKFTFFESFFKQPEFLSDKKIAKLPKTIDGTVSGKTQVSLHNDGGLGAQTTGDGILIVQTTNSTIAAGADFWAPTNSVKAGLYAYNVVRGTQSTDNW</sequence>
<dbReference type="EMBL" id="JBBYXI010000002">
    <property type="protein sequence ID" value="MEN3930299.1"/>
    <property type="molecule type" value="Genomic_DNA"/>
</dbReference>
<feature type="domain" description="Autochaperone" evidence="1">
    <location>
        <begin position="35"/>
        <end position="93"/>
    </location>
</feature>
<dbReference type="Pfam" id="PF18883">
    <property type="entry name" value="AC_1"/>
    <property type="match status" value="1"/>
</dbReference>
<dbReference type="InterPro" id="IPR006315">
    <property type="entry name" value="OM_autotransptr_brl_dom"/>
</dbReference>
<keyword evidence="3" id="KW-1185">Reference proteome</keyword>
<dbReference type="NCBIfam" id="TIGR01414">
    <property type="entry name" value="autotrans_barl"/>
    <property type="match status" value="1"/>
</dbReference>
<reference evidence="2 3" key="1">
    <citation type="submission" date="2024-04" db="EMBL/GenBank/DDBJ databases">
        <title>A novel species isolated from cricket.</title>
        <authorList>
            <person name="Wang H.-C."/>
        </authorList>
    </citation>
    <scope>NUCLEOTIDE SEQUENCE [LARGE SCALE GENOMIC DNA]</scope>
    <source>
        <strain evidence="2 3">WL0021</strain>
    </source>
</reference>
<dbReference type="SUPFAM" id="SSF51126">
    <property type="entry name" value="Pectin lyase-like"/>
    <property type="match status" value="1"/>
</dbReference>
<dbReference type="RefSeq" id="WP_346336307.1">
    <property type="nucleotide sequence ID" value="NZ_JBBYXI010000002.1"/>
</dbReference>
<organism evidence="2 3">
    <name type="scientific">Hohaiivirga grylli</name>
    <dbReference type="NCBI Taxonomy" id="3133970"/>
    <lineage>
        <taxon>Bacteria</taxon>
        <taxon>Pseudomonadati</taxon>
        <taxon>Pseudomonadota</taxon>
        <taxon>Alphaproteobacteria</taxon>
        <taxon>Hyphomicrobiales</taxon>
        <taxon>Methylobacteriaceae</taxon>
        <taxon>Hohaiivirga</taxon>
    </lineage>
</organism>
<proteinExistence type="predicted"/>
<name>A0ABV0BHC8_9HYPH</name>
<protein>
    <submittedName>
        <fullName evidence="2">Autotransporter outer membrane beta-barrel domain-containing protein</fullName>
    </submittedName>
</protein>
<feature type="non-terminal residue" evidence="2">
    <location>
        <position position="104"/>
    </location>
</feature>
<dbReference type="InterPro" id="IPR043990">
    <property type="entry name" value="AC_1"/>
</dbReference>
<dbReference type="Proteomes" id="UP001418637">
    <property type="component" value="Unassembled WGS sequence"/>
</dbReference>